<dbReference type="Gene3D" id="2.60.40.1220">
    <property type="match status" value="1"/>
</dbReference>
<keyword evidence="6" id="KW-0472">Membrane</keyword>
<feature type="signal peptide" evidence="7">
    <location>
        <begin position="1"/>
        <end position="37"/>
    </location>
</feature>
<dbReference type="RefSeq" id="WP_146837619.1">
    <property type="nucleotide sequence ID" value="NZ_BJVQ01000027.1"/>
</dbReference>
<keyword evidence="4" id="KW-0186">Copper</keyword>
<dbReference type="InterPro" id="IPR032694">
    <property type="entry name" value="CopC/D"/>
</dbReference>
<evidence type="ECO:0000256" key="2">
    <source>
        <dbReference type="ARBA" id="ARBA00022723"/>
    </source>
</evidence>
<proteinExistence type="predicted"/>
<dbReference type="PROSITE" id="PS51318">
    <property type="entry name" value="TAT"/>
    <property type="match status" value="1"/>
</dbReference>
<dbReference type="AlphaFoldDB" id="A0A7W8SD51"/>
<dbReference type="GO" id="GO:0042597">
    <property type="term" value="C:periplasmic space"/>
    <property type="evidence" value="ECO:0007669"/>
    <property type="project" value="InterPro"/>
</dbReference>
<reference evidence="9 10" key="1">
    <citation type="submission" date="2020-08" db="EMBL/GenBank/DDBJ databases">
        <title>Sequencing the genomes of 1000 actinobacteria strains.</title>
        <authorList>
            <person name="Klenk H.-P."/>
        </authorList>
    </citation>
    <scope>NUCLEOTIDE SEQUENCE [LARGE SCALE GENOMIC DNA]</scope>
    <source>
        <strain evidence="9 10">DSM 9581</strain>
    </source>
</reference>
<dbReference type="InterPro" id="IPR007348">
    <property type="entry name" value="CopC_dom"/>
</dbReference>
<organism evidence="9 10">
    <name type="scientific">Cellulomonas hominis</name>
    <dbReference type="NCBI Taxonomy" id="156981"/>
    <lineage>
        <taxon>Bacteria</taxon>
        <taxon>Bacillati</taxon>
        <taxon>Actinomycetota</taxon>
        <taxon>Actinomycetes</taxon>
        <taxon>Micrococcales</taxon>
        <taxon>Cellulomonadaceae</taxon>
        <taxon>Cellulomonas</taxon>
    </lineage>
</organism>
<dbReference type="SUPFAM" id="SSF81296">
    <property type="entry name" value="E set domains"/>
    <property type="match status" value="1"/>
</dbReference>
<dbReference type="PANTHER" id="PTHR34820">
    <property type="entry name" value="INNER MEMBRANE PROTEIN YEBZ"/>
    <property type="match status" value="1"/>
</dbReference>
<dbReference type="GO" id="GO:0046688">
    <property type="term" value="P:response to copper ion"/>
    <property type="evidence" value="ECO:0007669"/>
    <property type="project" value="InterPro"/>
</dbReference>
<dbReference type="InterPro" id="IPR006311">
    <property type="entry name" value="TAT_signal"/>
</dbReference>
<evidence type="ECO:0000256" key="7">
    <source>
        <dbReference type="SAM" id="SignalP"/>
    </source>
</evidence>
<sequence>MSHAPAPNRRRSLLSRLLLVPVLATGALALSVAPASAHSGMTGSDPADGATVDVAPDAVTLTFNEPPQALGTEVAVVGPDGTTVSEGATTVADTAVIQTLAAARPAGAYVIQWRVTSADGHPLSGELTFTAATDTGVEETAGGSTHPEPGPIEETTVPSTEETVDSAAAPSEAQEEQVTWRWGPTSIGVLIAIAAAVGVLVFVALRLRRRNLGASNDDHERREP</sequence>
<dbReference type="GO" id="GO:0006825">
    <property type="term" value="P:copper ion transport"/>
    <property type="evidence" value="ECO:0007669"/>
    <property type="project" value="InterPro"/>
</dbReference>
<keyword evidence="6" id="KW-1133">Transmembrane helix</keyword>
<evidence type="ECO:0000256" key="4">
    <source>
        <dbReference type="ARBA" id="ARBA00023008"/>
    </source>
</evidence>
<comment type="subcellular location">
    <subcellularLocation>
        <location evidence="1">Cell envelope</location>
    </subcellularLocation>
</comment>
<dbReference type="GO" id="GO:0030313">
    <property type="term" value="C:cell envelope"/>
    <property type="evidence" value="ECO:0007669"/>
    <property type="project" value="UniProtKB-SubCell"/>
</dbReference>
<name>A0A7W8SD51_9CELL</name>
<feature type="chain" id="PRO_5031145698" description="CopC domain-containing protein" evidence="7">
    <location>
        <begin position="38"/>
        <end position="224"/>
    </location>
</feature>
<gene>
    <name evidence="9" type="ORF">HNR08_001603</name>
</gene>
<keyword evidence="3 7" id="KW-0732">Signal</keyword>
<feature type="transmembrane region" description="Helical" evidence="6">
    <location>
        <begin position="187"/>
        <end position="205"/>
    </location>
</feature>
<feature type="domain" description="CopC" evidence="8">
    <location>
        <begin position="38"/>
        <end position="130"/>
    </location>
</feature>
<evidence type="ECO:0000259" key="8">
    <source>
        <dbReference type="Pfam" id="PF04234"/>
    </source>
</evidence>
<dbReference type="Proteomes" id="UP000564629">
    <property type="component" value="Unassembled WGS sequence"/>
</dbReference>
<keyword evidence="6" id="KW-0812">Transmembrane</keyword>
<evidence type="ECO:0000256" key="3">
    <source>
        <dbReference type="ARBA" id="ARBA00022729"/>
    </source>
</evidence>
<dbReference type="GO" id="GO:0005507">
    <property type="term" value="F:copper ion binding"/>
    <property type="evidence" value="ECO:0007669"/>
    <property type="project" value="InterPro"/>
</dbReference>
<evidence type="ECO:0000256" key="6">
    <source>
        <dbReference type="SAM" id="Phobius"/>
    </source>
</evidence>
<dbReference type="GO" id="GO:0005886">
    <property type="term" value="C:plasma membrane"/>
    <property type="evidence" value="ECO:0007669"/>
    <property type="project" value="TreeGrafter"/>
</dbReference>
<feature type="region of interest" description="Disordered" evidence="5">
    <location>
        <begin position="137"/>
        <end position="178"/>
    </location>
</feature>
<evidence type="ECO:0000313" key="9">
    <source>
        <dbReference type="EMBL" id="MBB5472867.1"/>
    </source>
</evidence>
<dbReference type="InterPro" id="IPR014755">
    <property type="entry name" value="Cu-Rt/internalin_Ig-like"/>
</dbReference>
<accession>A0A7W8SD51</accession>
<evidence type="ECO:0000256" key="5">
    <source>
        <dbReference type="SAM" id="MobiDB-lite"/>
    </source>
</evidence>
<dbReference type="PANTHER" id="PTHR34820:SF4">
    <property type="entry name" value="INNER MEMBRANE PROTEIN YEBZ"/>
    <property type="match status" value="1"/>
</dbReference>
<keyword evidence="2" id="KW-0479">Metal-binding</keyword>
<evidence type="ECO:0000313" key="10">
    <source>
        <dbReference type="Proteomes" id="UP000564629"/>
    </source>
</evidence>
<evidence type="ECO:0000256" key="1">
    <source>
        <dbReference type="ARBA" id="ARBA00004196"/>
    </source>
</evidence>
<protein>
    <recommendedName>
        <fullName evidence="8">CopC domain-containing protein</fullName>
    </recommendedName>
</protein>
<feature type="compositionally biased region" description="Low complexity" evidence="5">
    <location>
        <begin position="153"/>
        <end position="172"/>
    </location>
</feature>
<dbReference type="OrthoDB" id="5242236at2"/>
<dbReference type="Pfam" id="PF04234">
    <property type="entry name" value="CopC"/>
    <property type="match status" value="1"/>
</dbReference>
<dbReference type="InterPro" id="IPR014756">
    <property type="entry name" value="Ig_E-set"/>
</dbReference>
<comment type="caution">
    <text evidence="9">The sequence shown here is derived from an EMBL/GenBank/DDBJ whole genome shotgun (WGS) entry which is preliminary data.</text>
</comment>
<dbReference type="EMBL" id="JACHDN010000001">
    <property type="protein sequence ID" value="MBB5472867.1"/>
    <property type="molecule type" value="Genomic_DNA"/>
</dbReference>